<dbReference type="Pfam" id="PF12833">
    <property type="entry name" value="HTH_18"/>
    <property type="match status" value="1"/>
</dbReference>
<evidence type="ECO:0000256" key="4">
    <source>
        <dbReference type="ARBA" id="ARBA00023163"/>
    </source>
</evidence>
<evidence type="ECO:0000256" key="2">
    <source>
        <dbReference type="ARBA" id="ARBA00023015"/>
    </source>
</evidence>
<dbReference type="PANTHER" id="PTHR43280:SF2">
    <property type="entry name" value="HTH-TYPE TRANSCRIPTIONAL REGULATOR EXSA"/>
    <property type="match status" value="1"/>
</dbReference>
<reference evidence="7 8" key="1">
    <citation type="submission" date="2023-11" db="EMBL/GenBank/DDBJ databases">
        <title>Draft genome sequence of a psychrophilic Clostridium strain from permafrost water brine.</title>
        <authorList>
            <person name="Shcherbakova V.A."/>
            <person name="Trubitsyn V.E."/>
            <person name="Zakharyuk A.G."/>
        </authorList>
    </citation>
    <scope>NUCLEOTIDE SEQUENCE [LARGE SCALE GENOMIC DNA]</scope>
    <source>
        <strain evidence="7 8">14F</strain>
    </source>
</reference>
<proteinExistence type="predicted"/>
<keyword evidence="1" id="KW-0378">Hydrolase</keyword>
<dbReference type="InterPro" id="IPR018062">
    <property type="entry name" value="HTH_AraC-typ_CS"/>
</dbReference>
<evidence type="ECO:0000256" key="1">
    <source>
        <dbReference type="ARBA" id="ARBA00022801"/>
    </source>
</evidence>
<dbReference type="PROSITE" id="PS01124">
    <property type="entry name" value="HTH_ARAC_FAMILY_2"/>
    <property type="match status" value="1"/>
</dbReference>
<comment type="caution">
    <text evidence="7">The sequence shown here is derived from an EMBL/GenBank/DDBJ whole genome shotgun (WGS) entry which is preliminary data.</text>
</comment>
<dbReference type="PROSITE" id="PS00041">
    <property type="entry name" value="HTH_ARAC_FAMILY_1"/>
    <property type="match status" value="1"/>
</dbReference>
<keyword evidence="3" id="KW-0238">DNA-binding</keyword>
<dbReference type="PANTHER" id="PTHR43280">
    <property type="entry name" value="ARAC-FAMILY TRANSCRIPTIONAL REGULATOR"/>
    <property type="match status" value="1"/>
</dbReference>
<dbReference type="InterPro" id="IPR049166">
    <property type="entry name" value="GH39_cat"/>
</dbReference>
<evidence type="ECO:0000313" key="7">
    <source>
        <dbReference type="EMBL" id="MEF2112231.1"/>
    </source>
</evidence>
<organism evidence="7 8">
    <name type="scientific">Clostridium frigoriphilum</name>
    <dbReference type="NCBI Taxonomy" id="443253"/>
    <lineage>
        <taxon>Bacteria</taxon>
        <taxon>Bacillati</taxon>
        <taxon>Bacillota</taxon>
        <taxon>Clostridia</taxon>
        <taxon>Eubacteriales</taxon>
        <taxon>Clostridiaceae</taxon>
        <taxon>Clostridium</taxon>
    </lineage>
</organism>
<dbReference type="EMBL" id="JAZHFS010000006">
    <property type="protein sequence ID" value="MEF2112231.1"/>
    <property type="molecule type" value="Genomic_DNA"/>
</dbReference>
<evidence type="ECO:0000259" key="6">
    <source>
        <dbReference type="PROSITE" id="PS01124"/>
    </source>
</evidence>
<dbReference type="SMART" id="SM00342">
    <property type="entry name" value="HTH_ARAC"/>
    <property type="match status" value="1"/>
</dbReference>
<protein>
    <submittedName>
        <fullName evidence="7">Helix-turn-helix domain-containing protein</fullName>
    </submittedName>
</protein>
<dbReference type="Pfam" id="PF01229">
    <property type="entry name" value="Glyco_hydro_39"/>
    <property type="match status" value="1"/>
</dbReference>
<feature type="domain" description="HTH araC/xylS-type" evidence="6">
    <location>
        <begin position="173"/>
        <end position="271"/>
    </location>
</feature>
<keyword evidence="2" id="KW-0805">Transcription regulation</keyword>
<evidence type="ECO:0000256" key="3">
    <source>
        <dbReference type="ARBA" id="ARBA00023125"/>
    </source>
</evidence>
<accession>A0ABU7ULV1</accession>
<keyword evidence="8" id="KW-1185">Reference proteome</keyword>
<dbReference type="Pfam" id="PF02311">
    <property type="entry name" value="AraC_binding"/>
    <property type="match status" value="1"/>
</dbReference>
<dbReference type="RefSeq" id="WP_216249063.1">
    <property type="nucleotide sequence ID" value="NZ_JAZHFS010000006.1"/>
</dbReference>
<evidence type="ECO:0000256" key="5">
    <source>
        <dbReference type="ARBA" id="ARBA00023295"/>
    </source>
</evidence>
<dbReference type="InterPro" id="IPR018060">
    <property type="entry name" value="HTH_AraC"/>
</dbReference>
<name>A0ABU7ULV1_9CLOT</name>
<dbReference type="Proteomes" id="UP001498469">
    <property type="component" value="Unassembled WGS sequence"/>
</dbReference>
<gene>
    <name evidence="7" type="ORF">SJI18_07925</name>
</gene>
<evidence type="ECO:0000313" key="8">
    <source>
        <dbReference type="Proteomes" id="UP001498469"/>
    </source>
</evidence>
<keyword evidence="4" id="KW-0804">Transcription</keyword>
<keyword evidence="5" id="KW-0326">Glycosidase</keyword>
<dbReference type="InterPro" id="IPR003313">
    <property type="entry name" value="AraC-bd"/>
</dbReference>
<sequence length="830" mass="97128">MNFELIRYNENLPFKVFILNANNQEYHWHKEIELVFVLNGNLTFEVKGTRYKISQHDLFLVNSFDMHSVISEKGENIILILQLDPIFFDKYCQNFSDFYYEPNKSMNDRNNPLYDKISSILANIMFSMIKLDTGYKLKVINAVIELALILLQNFNTTIYHQDSGKDYKQRRMSEILKYIDENYDSQVSLSSLSKEMHISPQYISKFFKNNLGIGFVDYINKLRITKSLNDLLGSKKNIIDIAIDHGFNDHKSYSRVFKTIFGITPTEYRSTSEKKHEIETTEINDGYFDINSSNYFKYLFQFLHNNSNGDIINNVDNVSSKLTINTNLTKFSGEPLIKYWKKITSIGRAALCLRKEIQKQIRIAQNEIGYEYIRFHGIFSDDMLIYREDLSGNSIYNWTYVDEIFDFFYDINLLPFIEIGFMPEALASKKQYNPFYWGANVSYPKSIKKWSTLVSSFIKHCIQRYGTEEVKKWCFEVWSAPDIQNVFWFENRERFFEFYKETYLAIKNVCIDFKVGSPGILPNNDFEWFGDFLNYCTANSIILDFGACHIYAYTDPQNENLPKQFFKNTNNILSLSDEDFLYDAIISLKKKVEDNHIKDLKLFVTEWNLSPYTEDPNRDTCFLSTYIIYNILNNINQVDGIAFWTLSDILEEGITENKLYHGGLGLFTYNGIKKPSYNAFFLLNKLGDTLIETGKDYIITSKGKNFQILIYNFVYFDELFRTGDRSLLSYHERYNVFKSASNKDVNMILALEDGKYNIKRSKLNRQSGSSFDAWLKMGAPEDISSDVYDFLKSKEVPELSMSIETVHKQLILNDSIPPHGILLVELDKVD</sequence>